<dbReference type="RefSeq" id="WP_258539290.1">
    <property type="nucleotide sequence ID" value="NZ_JAAGRR010000151.1"/>
</dbReference>
<organism evidence="3 4">
    <name type="scientific">Dissulfurirhabdus thermomarina</name>
    <dbReference type="NCBI Taxonomy" id="1765737"/>
    <lineage>
        <taxon>Bacteria</taxon>
        <taxon>Deltaproteobacteria</taxon>
        <taxon>Dissulfurirhabdaceae</taxon>
        <taxon>Dissulfurirhabdus</taxon>
    </lineage>
</organism>
<feature type="non-terminal residue" evidence="3">
    <location>
        <position position="1"/>
    </location>
</feature>
<feature type="domain" description="FlgO" evidence="2">
    <location>
        <begin position="15"/>
        <end position="143"/>
    </location>
</feature>
<comment type="caution">
    <text evidence="3">The sequence shown here is derived from an EMBL/GenBank/DDBJ whole genome shotgun (WGS) entry which is preliminary data.</text>
</comment>
<dbReference type="Pfam" id="PF17680">
    <property type="entry name" value="FlgO"/>
    <property type="match status" value="1"/>
</dbReference>
<proteinExistence type="predicted"/>
<evidence type="ECO:0000256" key="1">
    <source>
        <dbReference type="SAM" id="MobiDB-lite"/>
    </source>
</evidence>
<gene>
    <name evidence="3" type="ORF">G3N55_10820</name>
</gene>
<feature type="region of interest" description="Disordered" evidence="1">
    <location>
        <begin position="153"/>
        <end position="172"/>
    </location>
</feature>
<evidence type="ECO:0000259" key="2">
    <source>
        <dbReference type="Pfam" id="PF17680"/>
    </source>
</evidence>
<protein>
    <recommendedName>
        <fullName evidence="2">FlgO domain-containing protein</fullName>
    </recommendedName>
</protein>
<dbReference type="InterPro" id="IPR041215">
    <property type="entry name" value="FlgO_dom"/>
</dbReference>
<keyword evidence="4" id="KW-1185">Reference proteome</keyword>
<dbReference type="Proteomes" id="UP000469346">
    <property type="component" value="Unassembled WGS sequence"/>
</dbReference>
<sequence length="172" mass="18540">PPRPAATSVGELARRLAAQLEAGMQEETWHDRPCVVTCLADLDDLDRTSPFGRAVAEALGVEIFRRGGRVVDIRPGTAFRLRPRGGEFLLTRQAAELPPAVRVPRAVVGTYTAGPRTVGVTVRLVDLTDRRVVSAARVEVPRTPDLDALFLGTEEPPPTAYDRLPRGGAAAK</sequence>
<evidence type="ECO:0000313" key="3">
    <source>
        <dbReference type="EMBL" id="NDY43330.1"/>
    </source>
</evidence>
<reference evidence="3 4" key="1">
    <citation type="submission" date="2020-02" db="EMBL/GenBank/DDBJ databases">
        <title>Comparative genomics of sulfur disproportionating microorganisms.</title>
        <authorList>
            <person name="Ward L.M."/>
            <person name="Bertran E."/>
            <person name="Johnston D.T."/>
        </authorList>
    </citation>
    <scope>NUCLEOTIDE SEQUENCE [LARGE SCALE GENOMIC DNA]</scope>
    <source>
        <strain evidence="3 4">DSM 100025</strain>
    </source>
</reference>
<evidence type="ECO:0000313" key="4">
    <source>
        <dbReference type="Proteomes" id="UP000469346"/>
    </source>
</evidence>
<dbReference type="AlphaFoldDB" id="A0A6N9TSE6"/>
<dbReference type="EMBL" id="JAAGRR010000151">
    <property type="protein sequence ID" value="NDY43330.1"/>
    <property type="molecule type" value="Genomic_DNA"/>
</dbReference>
<accession>A0A6N9TSE6</accession>
<name>A0A6N9TSE6_DISTH</name>